<dbReference type="STRING" id="1212489.Ldro_0279"/>
<dbReference type="EMBL" id="LNXY01000003">
    <property type="protein sequence ID" value="KTC92908.1"/>
    <property type="molecule type" value="Genomic_DNA"/>
</dbReference>
<dbReference type="PATRIC" id="fig|1212489.4.peg.290"/>
<organism evidence="1 2">
    <name type="scientific">Legionella drozanskii LLAP-1</name>
    <dbReference type="NCBI Taxonomy" id="1212489"/>
    <lineage>
        <taxon>Bacteria</taxon>
        <taxon>Pseudomonadati</taxon>
        <taxon>Pseudomonadota</taxon>
        <taxon>Gammaproteobacteria</taxon>
        <taxon>Legionellales</taxon>
        <taxon>Legionellaceae</taxon>
        <taxon>Legionella</taxon>
    </lineage>
</organism>
<evidence type="ECO:0000313" key="1">
    <source>
        <dbReference type="EMBL" id="KTC92908.1"/>
    </source>
</evidence>
<keyword evidence="2" id="KW-1185">Reference proteome</keyword>
<sequence length="64" mass="7448">MGSAPSAKWQELFMNYVKRNPIPEIDNLHKIYAENPNNDILKKLTLLSTPTFLLNQAYKEHFLS</sequence>
<evidence type="ECO:0000313" key="2">
    <source>
        <dbReference type="Proteomes" id="UP000054736"/>
    </source>
</evidence>
<protein>
    <submittedName>
        <fullName evidence="1">Uncharacterized protein</fullName>
    </submittedName>
</protein>
<proteinExistence type="predicted"/>
<gene>
    <name evidence="1" type="ORF">Ldro_0279</name>
</gene>
<dbReference type="AlphaFoldDB" id="A0A0W0TBB6"/>
<name>A0A0W0TBB6_9GAMM</name>
<accession>A0A0W0TBB6</accession>
<reference evidence="1 2" key="1">
    <citation type="submission" date="2015-11" db="EMBL/GenBank/DDBJ databases">
        <title>Genomic analysis of 38 Legionella species identifies large and diverse effector repertoires.</title>
        <authorList>
            <person name="Burstein D."/>
            <person name="Amaro F."/>
            <person name="Zusman T."/>
            <person name="Lifshitz Z."/>
            <person name="Cohen O."/>
            <person name="Gilbert J.A."/>
            <person name="Pupko T."/>
            <person name="Shuman H.A."/>
            <person name="Segal G."/>
        </authorList>
    </citation>
    <scope>NUCLEOTIDE SEQUENCE [LARGE SCALE GENOMIC DNA]</scope>
    <source>
        <strain evidence="1 2">ATCC 700990</strain>
    </source>
</reference>
<dbReference type="Proteomes" id="UP000054736">
    <property type="component" value="Unassembled WGS sequence"/>
</dbReference>
<comment type="caution">
    <text evidence="1">The sequence shown here is derived from an EMBL/GenBank/DDBJ whole genome shotgun (WGS) entry which is preliminary data.</text>
</comment>